<evidence type="ECO:0000256" key="2">
    <source>
        <dbReference type="SAM" id="Phobius"/>
    </source>
</evidence>
<feature type="transmembrane region" description="Helical" evidence="2">
    <location>
        <begin position="157"/>
        <end position="179"/>
    </location>
</feature>
<reference evidence="3 4" key="1">
    <citation type="submission" date="2019-04" db="EMBL/GenBank/DDBJ databases">
        <title>An improved genome assembly and genetic linkage map for asparagus bean, Vigna unguiculata ssp. sesquipedialis.</title>
        <authorList>
            <person name="Xia Q."/>
            <person name="Zhang R."/>
            <person name="Dong Y."/>
        </authorList>
    </citation>
    <scope>NUCLEOTIDE SEQUENCE [LARGE SCALE GENOMIC DNA]</scope>
    <source>
        <tissue evidence="3">Leaf</tissue>
    </source>
</reference>
<organism evidence="3 4">
    <name type="scientific">Vigna unguiculata</name>
    <name type="common">Cowpea</name>
    <dbReference type="NCBI Taxonomy" id="3917"/>
    <lineage>
        <taxon>Eukaryota</taxon>
        <taxon>Viridiplantae</taxon>
        <taxon>Streptophyta</taxon>
        <taxon>Embryophyta</taxon>
        <taxon>Tracheophyta</taxon>
        <taxon>Spermatophyta</taxon>
        <taxon>Magnoliopsida</taxon>
        <taxon>eudicotyledons</taxon>
        <taxon>Gunneridae</taxon>
        <taxon>Pentapetalae</taxon>
        <taxon>rosids</taxon>
        <taxon>fabids</taxon>
        <taxon>Fabales</taxon>
        <taxon>Fabaceae</taxon>
        <taxon>Papilionoideae</taxon>
        <taxon>50 kb inversion clade</taxon>
        <taxon>NPAAA clade</taxon>
        <taxon>indigoferoid/millettioid clade</taxon>
        <taxon>Phaseoleae</taxon>
        <taxon>Vigna</taxon>
    </lineage>
</organism>
<keyword evidence="2" id="KW-0472">Membrane</keyword>
<gene>
    <name evidence="3" type="ORF">DEO72_LG1g84</name>
</gene>
<dbReference type="GO" id="GO:0045296">
    <property type="term" value="F:cadherin binding"/>
    <property type="evidence" value="ECO:0007669"/>
    <property type="project" value="TreeGrafter"/>
</dbReference>
<feature type="compositionally biased region" description="Basic and acidic residues" evidence="1">
    <location>
        <begin position="287"/>
        <end position="338"/>
    </location>
</feature>
<evidence type="ECO:0000313" key="3">
    <source>
        <dbReference type="EMBL" id="QCD76465.1"/>
    </source>
</evidence>
<dbReference type="EMBL" id="CP039345">
    <property type="protein sequence ID" value="QCD76465.1"/>
    <property type="molecule type" value="Genomic_DNA"/>
</dbReference>
<dbReference type="Proteomes" id="UP000501690">
    <property type="component" value="Linkage Group LG1"/>
</dbReference>
<evidence type="ECO:0000313" key="4">
    <source>
        <dbReference type="Proteomes" id="UP000501690"/>
    </source>
</evidence>
<sequence>MGSEGREQVVGADGVFFHCSIVTFASSCGEKVVLFHQEVTEALLQLQDVVEADLHLLNDTEDIEVGVPHCLPLVNLPVQVLEVWNADAIKCAFLSYEKKVHRINNRLPGNLGKEVPHAPKDRSDSVCLLKGSSHQACLKQGTAIIGLVMFDDQIGCLIYLLFTSFETLLFGSGFNRVVLGKGKKKKGRKNKADMSIVWRQLEAELKLIEEETAKRVEEAIRRRVEESLNSEEVQVEIQRRLEEGRKRLNDEVAAQLEKEKEAAIIEAKLKEEQARKEKQDLERMLEENRKKVEEAQRKEALEQQRREEERYKELEEMQRQKEEAMRRKKQEEEQERLNQIKLLGKNKSRPKLSFALGSK</sequence>
<dbReference type="InterPro" id="IPR033371">
    <property type="entry name" value="ARGLU1"/>
</dbReference>
<dbReference type="PROSITE" id="PS51257">
    <property type="entry name" value="PROKAR_LIPOPROTEIN"/>
    <property type="match status" value="1"/>
</dbReference>
<evidence type="ECO:0000256" key="1">
    <source>
        <dbReference type="SAM" id="MobiDB-lite"/>
    </source>
</evidence>
<proteinExistence type="predicted"/>
<dbReference type="GO" id="GO:0005654">
    <property type="term" value="C:nucleoplasm"/>
    <property type="evidence" value="ECO:0007669"/>
    <property type="project" value="TreeGrafter"/>
</dbReference>
<feature type="region of interest" description="Disordered" evidence="1">
    <location>
        <begin position="287"/>
        <end position="359"/>
    </location>
</feature>
<dbReference type="AlphaFoldDB" id="A0A4D6KIB9"/>
<dbReference type="GO" id="GO:0005739">
    <property type="term" value="C:mitochondrion"/>
    <property type="evidence" value="ECO:0007669"/>
    <property type="project" value="TreeGrafter"/>
</dbReference>
<accession>A0A4D6KIB9</accession>
<protein>
    <submittedName>
        <fullName evidence="3">Arginine and glutamate-rich protein 1</fullName>
    </submittedName>
</protein>
<keyword evidence="2" id="KW-0812">Transmembrane</keyword>
<name>A0A4D6KIB9_VIGUN</name>
<keyword evidence="2" id="KW-1133">Transmembrane helix</keyword>
<dbReference type="PANTHER" id="PTHR31711:SF1">
    <property type="entry name" value="ARGININE AND GLUTAMATE-RICH PROTEIN 1"/>
    <property type="match status" value="1"/>
</dbReference>
<dbReference type="Pfam" id="PF15346">
    <property type="entry name" value="ARGLU"/>
    <property type="match status" value="1"/>
</dbReference>
<keyword evidence="4" id="KW-1185">Reference proteome</keyword>
<dbReference type="PANTHER" id="PTHR31711">
    <property type="entry name" value="ARGININE AND GLUTAMATE-RICH PROTEIN 1"/>
    <property type="match status" value="1"/>
</dbReference>